<reference evidence="2" key="1">
    <citation type="submission" date="2023-04" db="EMBL/GenBank/DDBJ databases">
        <title>Ambrosiozyma monospora NBRC 1965.</title>
        <authorList>
            <person name="Ichikawa N."/>
            <person name="Sato H."/>
            <person name="Tonouchi N."/>
        </authorList>
    </citation>
    <scope>NUCLEOTIDE SEQUENCE</scope>
    <source>
        <strain evidence="2">NBRC 1965</strain>
    </source>
</reference>
<feature type="compositionally biased region" description="Low complexity" evidence="1">
    <location>
        <begin position="16"/>
        <end position="45"/>
    </location>
</feature>
<protein>
    <submittedName>
        <fullName evidence="2">Unnamed protein product</fullName>
    </submittedName>
</protein>
<organism evidence="2 3">
    <name type="scientific">Ambrosiozyma monospora</name>
    <name type="common">Yeast</name>
    <name type="synonym">Endomycopsis monosporus</name>
    <dbReference type="NCBI Taxonomy" id="43982"/>
    <lineage>
        <taxon>Eukaryota</taxon>
        <taxon>Fungi</taxon>
        <taxon>Dikarya</taxon>
        <taxon>Ascomycota</taxon>
        <taxon>Saccharomycotina</taxon>
        <taxon>Pichiomycetes</taxon>
        <taxon>Pichiales</taxon>
        <taxon>Pichiaceae</taxon>
        <taxon>Ambrosiozyma</taxon>
    </lineage>
</organism>
<dbReference type="AlphaFoldDB" id="A0A9W6T991"/>
<dbReference type="EMBL" id="BSXU01018584">
    <property type="protein sequence ID" value="GME85518.1"/>
    <property type="molecule type" value="Genomic_DNA"/>
</dbReference>
<name>A0A9W6T991_AMBMO</name>
<comment type="caution">
    <text evidence="2">The sequence shown here is derived from an EMBL/GenBank/DDBJ whole genome shotgun (WGS) entry which is preliminary data.</text>
</comment>
<accession>A0A9W6T991</accession>
<evidence type="ECO:0000313" key="2">
    <source>
        <dbReference type="EMBL" id="GME85518.1"/>
    </source>
</evidence>
<feature type="compositionally biased region" description="Polar residues" evidence="1">
    <location>
        <begin position="1"/>
        <end position="15"/>
    </location>
</feature>
<proteinExistence type="predicted"/>
<dbReference type="Proteomes" id="UP001165063">
    <property type="component" value="Unassembled WGS sequence"/>
</dbReference>
<feature type="region of interest" description="Disordered" evidence="1">
    <location>
        <begin position="1"/>
        <end position="93"/>
    </location>
</feature>
<gene>
    <name evidence="2" type="ORF">Amon01_001017800</name>
</gene>
<sequence length="93" mass="11163">MVKCSTTQQLYSSTIKTQQHNKTTKQQNNKTTKQQNNKTTKQQNNKTEEPVSMDQLQQMNQKRTLLRHRNKQIEQVEAGDQYMEQRRDRRIGR</sequence>
<keyword evidence="3" id="KW-1185">Reference proteome</keyword>
<evidence type="ECO:0000313" key="3">
    <source>
        <dbReference type="Proteomes" id="UP001165063"/>
    </source>
</evidence>
<feature type="compositionally biased region" description="Polar residues" evidence="1">
    <location>
        <begin position="54"/>
        <end position="63"/>
    </location>
</feature>
<evidence type="ECO:0000256" key="1">
    <source>
        <dbReference type="SAM" id="MobiDB-lite"/>
    </source>
</evidence>